<evidence type="ECO:0000313" key="1">
    <source>
        <dbReference type="EMBL" id="MDY6550151.1"/>
    </source>
</evidence>
<reference evidence="2 3" key="1">
    <citation type="submission" date="2019-11" db="EMBL/GenBank/DDBJ databases">
        <authorList>
            <person name="An D."/>
        </authorList>
    </citation>
    <scope>NUCLEOTIDE SEQUENCE [LARGE SCALE GENOMIC DNA]</scope>
    <source>
        <strain evidence="2 3">YIM 103518</strain>
    </source>
</reference>
<protein>
    <submittedName>
        <fullName evidence="2">DUF2750 domain-containing protein</fullName>
    </submittedName>
</protein>
<organism evidence="2 3">
    <name type="scientific">Acinetobacter faecalis</name>
    <dbReference type="NCBI Taxonomy" id="2665161"/>
    <lineage>
        <taxon>Bacteria</taxon>
        <taxon>Pseudomonadati</taxon>
        <taxon>Pseudomonadota</taxon>
        <taxon>Gammaproteobacteria</taxon>
        <taxon>Moraxellales</taxon>
        <taxon>Moraxellaceae</taxon>
        <taxon>Acinetobacter</taxon>
    </lineage>
</organism>
<keyword evidence="4" id="KW-1185">Reference proteome</keyword>
<dbReference type="InterPro" id="IPR021284">
    <property type="entry name" value="DUF2750"/>
</dbReference>
<evidence type="ECO:0000313" key="4">
    <source>
        <dbReference type="Proteomes" id="UP001284094"/>
    </source>
</evidence>
<dbReference type="EMBL" id="JAXHPO010000016">
    <property type="protein sequence ID" value="MDY6550151.1"/>
    <property type="molecule type" value="Genomic_DNA"/>
</dbReference>
<gene>
    <name evidence="2" type="ORF">GIX10_07215</name>
    <name evidence="1" type="ORF">SKM48_05135</name>
</gene>
<dbReference type="AlphaFoldDB" id="A0A6L6GFG4"/>
<comment type="caution">
    <text evidence="2">The sequence shown here is derived from an EMBL/GenBank/DDBJ whole genome shotgun (WGS) entry which is preliminary data.</text>
</comment>
<dbReference type="Proteomes" id="UP000473854">
    <property type="component" value="Unassembled WGS sequence"/>
</dbReference>
<dbReference type="Proteomes" id="UP001284094">
    <property type="component" value="Unassembled WGS sequence"/>
</dbReference>
<sequence length="152" mass="17815">MKNPHYRKPKSTAQSDISIQDNYLNFLDTIITQGYVFGLYNEGWALCATHTGQQSLAIWSHKNLASMLMRDDWANYKIQKVTLKLFLEKIIPYLNEVKYILSLNLSPEGRNIQVNPEKMLLDLKSTLYKLYISRPDLYEKLDLPLPRNIRLH</sequence>
<evidence type="ECO:0000313" key="3">
    <source>
        <dbReference type="Proteomes" id="UP000473854"/>
    </source>
</evidence>
<reference evidence="1" key="2">
    <citation type="submission" date="2023-11" db="EMBL/GenBank/DDBJ databases">
        <authorList>
            <person name="Kyselkova M."/>
            <person name="Xanthopoulou K."/>
            <person name="Shestivska V."/>
            <person name="Spanelova P."/>
            <person name="Maixnerova M."/>
            <person name="Higgins P.G."/>
            <person name="Nemec A."/>
        </authorList>
    </citation>
    <scope>NUCLEOTIDE SEQUENCE</scope>
    <source>
        <strain evidence="1">ANC 7225</strain>
    </source>
</reference>
<dbReference type="Pfam" id="PF11042">
    <property type="entry name" value="DUF2750"/>
    <property type="match status" value="1"/>
</dbReference>
<reference evidence="1 4" key="3">
    <citation type="journal article" date="2024" name="Syst. Appl. Microbiol.">
        <title>Evidence for the occurrence of Acinetobacter faecalis in cattle feces and its emended description.</title>
        <authorList>
            <person name="Kyselkova M."/>
            <person name="Xanthopoulou K."/>
            <person name="Shestivska V."/>
            <person name="Spanelova P."/>
            <person name="Maixnerova M."/>
            <person name="Higgins P.G."/>
            <person name="Nemec A."/>
        </authorList>
    </citation>
    <scope>NUCLEOTIDE SEQUENCE [LARGE SCALE GENOMIC DNA]</scope>
    <source>
        <strain evidence="1 4">ANC 7225</strain>
    </source>
</reference>
<accession>A0A6L6GFG4</accession>
<evidence type="ECO:0000313" key="2">
    <source>
        <dbReference type="EMBL" id="MTD11229.1"/>
    </source>
</evidence>
<name>A0A6L6GFG4_9GAMM</name>
<proteinExistence type="predicted"/>
<dbReference type="EMBL" id="WLYL01000018">
    <property type="protein sequence ID" value="MTD11229.1"/>
    <property type="molecule type" value="Genomic_DNA"/>
</dbReference>
<dbReference type="RefSeq" id="WP_154772839.1">
    <property type="nucleotide sequence ID" value="NZ_JAXHPK010000029.1"/>
</dbReference>